<evidence type="ECO:0000259" key="8">
    <source>
        <dbReference type="SMART" id="SM00387"/>
    </source>
</evidence>
<dbReference type="InterPro" id="IPR036890">
    <property type="entry name" value="HATPase_C_sf"/>
</dbReference>
<proteinExistence type="predicted"/>
<dbReference type="InterPro" id="IPR011495">
    <property type="entry name" value="Sig_transdc_His_kin_sub2_dim/P"/>
</dbReference>
<dbReference type="Gene3D" id="3.30.565.10">
    <property type="entry name" value="Histidine kinase-like ATPase, C-terminal domain"/>
    <property type="match status" value="1"/>
</dbReference>
<dbReference type="EC" id="2.7.13.3" evidence="2"/>
<evidence type="ECO:0000256" key="7">
    <source>
        <dbReference type="ARBA" id="ARBA00022840"/>
    </source>
</evidence>
<keyword evidence="3" id="KW-0597">Phosphoprotein</keyword>
<reference evidence="9 10" key="1">
    <citation type="submission" date="2016-11" db="EMBL/GenBank/DDBJ databases">
        <authorList>
            <person name="Jaros S."/>
            <person name="Januszkiewicz K."/>
            <person name="Wedrychowicz H."/>
        </authorList>
    </citation>
    <scope>NUCLEOTIDE SEQUENCE [LARGE SCALE GENOMIC DNA]</scope>
    <source>
        <strain evidence="9 10">DSM 22153</strain>
    </source>
</reference>
<evidence type="ECO:0000313" key="10">
    <source>
        <dbReference type="Proteomes" id="UP000186002"/>
    </source>
</evidence>
<dbReference type="GO" id="GO:0004673">
    <property type="term" value="F:protein histidine kinase activity"/>
    <property type="evidence" value="ECO:0007669"/>
    <property type="project" value="UniProtKB-EC"/>
</dbReference>
<evidence type="ECO:0000256" key="6">
    <source>
        <dbReference type="ARBA" id="ARBA00022777"/>
    </source>
</evidence>
<evidence type="ECO:0000256" key="3">
    <source>
        <dbReference type="ARBA" id="ARBA00022553"/>
    </source>
</evidence>
<keyword evidence="5" id="KW-0547">Nucleotide-binding</keyword>
<keyword evidence="4" id="KW-0808">Transferase</keyword>
<dbReference type="SUPFAM" id="SSF55874">
    <property type="entry name" value="ATPase domain of HSP90 chaperone/DNA topoisomerase II/histidine kinase"/>
    <property type="match status" value="1"/>
</dbReference>
<dbReference type="PANTHER" id="PTHR41523">
    <property type="entry name" value="TWO-COMPONENT SYSTEM SENSOR PROTEIN"/>
    <property type="match status" value="1"/>
</dbReference>
<evidence type="ECO:0000256" key="4">
    <source>
        <dbReference type="ARBA" id="ARBA00022679"/>
    </source>
</evidence>
<dbReference type="Pfam" id="PF02518">
    <property type="entry name" value="HATPase_c"/>
    <property type="match status" value="1"/>
</dbReference>
<dbReference type="GO" id="GO:0005524">
    <property type="term" value="F:ATP binding"/>
    <property type="evidence" value="ECO:0007669"/>
    <property type="project" value="UniProtKB-KW"/>
</dbReference>
<sequence length="235" mass="24963">MRKFRNKAHSTGSLEADHRIANHLALLSSYVRLKGIGLMRQESPLEVMEVSLLLNAISAHIQAVSDLHQILAGSGSEDDVQLGDFLGQICTTLRSGIADDVIFTETYAPDCALKFDHVLPVAQIFTEIVTNALKYGHRAGSVRRIGIACRKDISGSILITVSDNGPGLGSAGTGKTDAGLGTRLVKALSAQIGSSINYSSSESGVTARLTLASASAVFDQTLNRDEPRTSINRNS</sequence>
<dbReference type="EMBL" id="FRBW01000008">
    <property type="protein sequence ID" value="SHN16769.1"/>
    <property type="molecule type" value="Genomic_DNA"/>
</dbReference>
<dbReference type="RefSeq" id="WP_073015547.1">
    <property type="nucleotide sequence ID" value="NZ_FRBW01000008.1"/>
</dbReference>
<protein>
    <recommendedName>
        <fullName evidence="2">histidine kinase</fullName>
        <ecNumber evidence="2">2.7.13.3</ecNumber>
    </recommendedName>
</protein>
<keyword evidence="10" id="KW-1185">Reference proteome</keyword>
<dbReference type="STRING" id="735517.SAMN05444272_4427"/>
<keyword evidence="6 9" id="KW-0418">Kinase</keyword>
<dbReference type="InterPro" id="IPR003594">
    <property type="entry name" value="HATPase_dom"/>
</dbReference>
<dbReference type="CDD" id="cd16936">
    <property type="entry name" value="HATPase_RsbW-like"/>
    <property type="match status" value="1"/>
</dbReference>
<evidence type="ECO:0000256" key="5">
    <source>
        <dbReference type="ARBA" id="ARBA00022741"/>
    </source>
</evidence>
<evidence type="ECO:0000256" key="1">
    <source>
        <dbReference type="ARBA" id="ARBA00000085"/>
    </source>
</evidence>
<accession>A0A1M7PI98</accession>
<keyword evidence="7" id="KW-0067">ATP-binding</keyword>
<dbReference type="Pfam" id="PF07568">
    <property type="entry name" value="HisKA_2"/>
    <property type="match status" value="1"/>
</dbReference>
<feature type="domain" description="Histidine kinase/HSP90-like ATPase" evidence="8">
    <location>
        <begin position="116"/>
        <end position="215"/>
    </location>
</feature>
<dbReference type="PANTHER" id="PTHR41523:SF8">
    <property type="entry name" value="ETHYLENE RESPONSE SENSOR PROTEIN"/>
    <property type="match status" value="1"/>
</dbReference>
<dbReference type="AlphaFoldDB" id="A0A1M7PI98"/>
<dbReference type="Proteomes" id="UP000186002">
    <property type="component" value="Unassembled WGS sequence"/>
</dbReference>
<dbReference type="SMART" id="SM00387">
    <property type="entry name" value="HATPase_c"/>
    <property type="match status" value="1"/>
</dbReference>
<evidence type="ECO:0000256" key="2">
    <source>
        <dbReference type="ARBA" id="ARBA00012438"/>
    </source>
</evidence>
<organism evidence="9 10">
    <name type="scientific">Roseibium suaedae</name>
    <dbReference type="NCBI Taxonomy" id="735517"/>
    <lineage>
        <taxon>Bacteria</taxon>
        <taxon>Pseudomonadati</taxon>
        <taxon>Pseudomonadota</taxon>
        <taxon>Alphaproteobacteria</taxon>
        <taxon>Hyphomicrobiales</taxon>
        <taxon>Stappiaceae</taxon>
        <taxon>Roseibium</taxon>
    </lineage>
</organism>
<evidence type="ECO:0000313" key="9">
    <source>
        <dbReference type="EMBL" id="SHN16769.1"/>
    </source>
</evidence>
<comment type="catalytic activity">
    <reaction evidence="1">
        <text>ATP + protein L-histidine = ADP + protein N-phospho-L-histidine.</text>
        <dbReference type="EC" id="2.7.13.3"/>
    </reaction>
</comment>
<name>A0A1M7PI98_9HYPH</name>
<gene>
    <name evidence="9" type="ORF">SAMN05444272_4427</name>
</gene>